<evidence type="ECO:0000313" key="1">
    <source>
        <dbReference type="EMBL" id="TXK82007.1"/>
    </source>
</evidence>
<dbReference type="AlphaFoldDB" id="A0A5C8LYY7"/>
<dbReference type="EMBL" id="VRLR01000002">
    <property type="protein sequence ID" value="TXK82007.1"/>
    <property type="molecule type" value="Genomic_DNA"/>
</dbReference>
<name>A0A5C8LYY7_9GAMM</name>
<reference evidence="1 2" key="1">
    <citation type="submission" date="2019-08" db="EMBL/GenBank/DDBJ databases">
        <title>Draft genome analysis of Rheinheimera tangshanensis isolated from the roots of fresh rice plants (Oryza sativa).</title>
        <authorList>
            <person name="Yu Q."/>
            <person name="Qi Y."/>
            <person name="Zhang H."/>
            <person name="Pu J."/>
        </authorList>
    </citation>
    <scope>NUCLEOTIDE SEQUENCE [LARGE SCALE GENOMIC DNA]</scope>
    <source>
        <strain evidence="1 2">JA3-B52</strain>
    </source>
</reference>
<evidence type="ECO:0000313" key="2">
    <source>
        <dbReference type="Proteomes" id="UP000321814"/>
    </source>
</evidence>
<dbReference type="OrthoDB" id="8702396at2"/>
<sequence length="136" mass="15750">MFTRYISESLEQQIIALLDEWATGELGTALSWAKLEKSFGYSRQALSGNRAIKNKFDEAKFALRNRKKSVAVQNARLDELEALKNENLKLSIQVQEFEKRFMRWMHNCHLKAINPLELDAPMGVSFKTAMRARDRT</sequence>
<comment type="caution">
    <text evidence="1">The sequence shown here is derived from an EMBL/GenBank/DDBJ whole genome shotgun (WGS) entry which is preliminary data.</text>
</comment>
<keyword evidence="2" id="KW-1185">Reference proteome</keyword>
<dbReference type="Proteomes" id="UP000321814">
    <property type="component" value="Unassembled WGS sequence"/>
</dbReference>
<accession>A0A5C8LYY7</accession>
<gene>
    <name evidence="1" type="ORF">FU839_03725</name>
</gene>
<organism evidence="1 2">
    <name type="scientific">Rheinheimera tangshanensis</name>
    <dbReference type="NCBI Taxonomy" id="400153"/>
    <lineage>
        <taxon>Bacteria</taxon>
        <taxon>Pseudomonadati</taxon>
        <taxon>Pseudomonadota</taxon>
        <taxon>Gammaproteobacteria</taxon>
        <taxon>Chromatiales</taxon>
        <taxon>Chromatiaceae</taxon>
        <taxon>Rheinheimera</taxon>
    </lineage>
</organism>
<proteinExistence type="predicted"/>
<dbReference type="RefSeq" id="WP_147903266.1">
    <property type="nucleotide sequence ID" value="NZ_BAAAGC010000017.1"/>
</dbReference>
<protein>
    <submittedName>
        <fullName evidence="1">Uncharacterized protein</fullName>
    </submittedName>
</protein>